<comment type="similarity">
    <text evidence="3">Belongs to the ANP32 family.</text>
</comment>
<dbReference type="Pfam" id="PF14580">
    <property type="entry name" value="LRR_9"/>
    <property type="match status" value="1"/>
</dbReference>
<name>A0AAD8ARQ6_BIOPF</name>
<feature type="domain" description="U2A'/phosphoprotein 32 family A C-terminal" evidence="5">
    <location>
        <begin position="127"/>
        <end position="145"/>
    </location>
</feature>
<dbReference type="GO" id="GO:0005634">
    <property type="term" value="C:nucleus"/>
    <property type="evidence" value="ECO:0007669"/>
    <property type="project" value="TreeGrafter"/>
</dbReference>
<organism evidence="6 7">
    <name type="scientific">Biomphalaria pfeifferi</name>
    <name type="common">Bloodfluke planorb</name>
    <name type="synonym">Freshwater snail</name>
    <dbReference type="NCBI Taxonomy" id="112525"/>
    <lineage>
        <taxon>Eukaryota</taxon>
        <taxon>Metazoa</taxon>
        <taxon>Spiralia</taxon>
        <taxon>Lophotrochozoa</taxon>
        <taxon>Mollusca</taxon>
        <taxon>Gastropoda</taxon>
        <taxon>Heterobranchia</taxon>
        <taxon>Euthyneura</taxon>
        <taxon>Panpulmonata</taxon>
        <taxon>Hygrophila</taxon>
        <taxon>Lymnaeoidea</taxon>
        <taxon>Planorbidae</taxon>
        <taxon>Biomphalaria</taxon>
    </lineage>
</organism>
<protein>
    <submittedName>
        <fullName evidence="6">Acidic leucine-rich nuclear phosphoprotein 32 family member B</fullName>
    </submittedName>
</protein>
<dbReference type="GO" id="GO:0042981">
    <property type="term" value="P:regulation of apoptotic process"/>
    <property type="evidence" value="ECO:0007669"/>
    <property type="project" value="TreeGrafter"/>
</dbReference>
<evidence type="ECO:0000313" key="6">
    <source>
        <dbReference type="EMBL" id="KAK0041216.1"/>
    </source>
</evidence>
<proteinExistence type="inferred from homology"/>
<dbReference type="FunFam" id="3.80.10.10:FF:000131">
    <property type="entry name" value="acidic leucine-rich nuclear phosphoprotein 32-related protein-like"/>
    <property type="match status" value="1"/>
</dbReference>
<dbReference type="Gene3D" id="3.80.10.10">
    <property type="entry name" value="Ribonuclease Inhibitor"/>
    <property type="match status" value="1"/>
</dbReference>
<feature type="compositionally biased region" description="Acidic residues" evidence="4">
    <location>
        <begin position="153"/>
        <end position="187"/>
    </location>
</feature>
<dbReference type="InterPro" id="IPR045081">
    <property type="entry name" value="AN32"/>
</dbReference>
<dbReference type="EMBL" id="JASAOG010000283">
    <property type="protein sequence ID" value="KAK0041216.1"/>
    <property type="molecule type" value="Genomic_DNA"/>
</dbReference>
<evidence type="ECO:0000313" key="7">
    <source>
        <dbReference type="Proteomes" id="UP001233172"/>
    </source>
</evidence>
<dbReference type="Proteomes" id="UP001233172">
    <property type="component" value="Unassembled WGS sequence"/>
</dbReference>
<comment type="caution">
    <text evidence="6">The sequence shown here is derived from an EMBL/GenBank/DDBJ whole genome shotgun (WGS) entry which is preliminary data.</text>
</comment>
<dbReference type="InterPro" id="IPR001611">
    <property type="entry name" value="Leu-rich_rpt"/>
</dbReference>
<evidence type="ECO:0000256" key="1">
    <source>
        <dbReference type="ARBA" id="ARBA00022614"/>
    </source>
</evidence>
<keyword evidence="7" id="KW-1185">Reference proteome</keyword>
<gene>
    <name evidence="6" type="ORF">Bpfe_029355</name>
</gene>
<dbReference type="AlphaFoldDB" id="A0AAD8ARQ6"/>
<dbReference type="InterPro" id="IPR032675">
    <property type="entry name" value="LRR_dom_sf"/>
</dbReference>
<reference evidence="6" key="2">
    <citation type="submission" date="2023-04" db="EMBL/GenBank/DDBJ databases">
        <authorList>
            <person name="Bu L."/>
            <person name="Lu L."/>
            <person name="Laidemitt M.R."/>
            <person name="Zhang S.M."/>
            <person name="Mutuku M."/>
            <person name="Mkoji G."/>
            <person name="Steinauer M."/>
            <person name="Loker E.S."/>
        </authorList>
    </citation>
    <scope>NUCLEOTIDE SEQUENCE</scope>
    <source>
        <strain evidence="6">KasaAsao</strain>
        <tissue evidence="6">Whole Snail</tissue>
    </source>
</reference>
<dbReference type="InterPro" id="IPR003603">
    <property type="entry name" value="U2A'_phosphoprotein32A_C"/>
</dbReference>
<dbReference type="SUPFAM" id="SSF52058">
    <property type="entry name" value="L domain-like"/>
    <property type="match status" value="1"/>
</dbReference>
<accession>A0AAD8ARQ6</accession>
<dbReference type="PANTHER" id="PTHR11375">
    <property type="entry name" value="ACIDIC LEUCINE-RICH NUCLEAR PHOSPHOPROTEIN 32"/>
    <property type="match status" value="1"/>
</dbReference>
<keyword evidence="1" id="KW-0433">Leucine-rich repeat</keyword>
<dbReference type="PROSITE" id="PS51450">
    <property type="entry name" value="LRR"/>
    <property type="match status" value="2"/>
</dbReference>
<evidence type="ECO:0000256" key="3">
    <source>
        <dbReference type="ARBA" id="ARBA00025777"/>
    </source>
</evidence>
<keyword evidence="2" id="KW-0677">Repeat</keyword>
<evidence type="ECO:0000259" key="5">
    <source>
        <dbReference type="SMART" id="SM00446"/>
    </source>
</evidence>
<evidence type="ECO:0000256" key="4">
    <source>
        <dbReference type="SAM" id="MobiDB-lite"/>
    </source>
</evidence>
<feature type="compositionally biased region" description="Acidic residues" evidence="4">
    <location>
        <begin position="274"/>
        <end position="285"/>
    </location>
</feature>
<evidence type="ECO:0000256" key="2">
    <source>
        <dbReference type="ARBA" id="ARBA00022737"/>
    </source>
</evidence>
<dbReference type="GO" id="GO:0042393">
    <property type="term" value="F:histone binding"/>
    <property type="evidence" value="ECO:0007669"/>
    <property type="project" value="TreeGrafter"/>
</dbReference>
<feature type="compositionally biased region" description="Acidic residues" evidence="4">
    <location>
        <begin position="197"/>
        <end position="261"/>
    </location>
</feature>
<feature type="region of interest" description="Disordered" evidence="4">
    <location>
        <begin position="149"/>
        <end position="285"/>
    </location>
</feature>
<dbReference type="SMART" id="SM00446">
    <property type="entry name" value="LRRcap"/>
    <property type="match status" value="1"/>
</dbReference>
<reference evidence="6" key="1">
    <citation type="journal article" date="2023" name="PLoS Negl. Trop. Dis.">
        <title>A genome sequence for Biomphalaria pfeifferi, the major vector snail for the human-infecting parasite Schistosoma mansoni.</title>
        <authorList>
            <person name="Bu L."/>
            <person name="Lu L."/>
            <person name="Laidemitt M.R."/>
            <person name="Zhang S.M."/>
            <person name="Mutuku M."/>
            <person name="Mkoji G."/>
            <person name="Steinauer M."/>
            <person name="Loker E.S."/>
        </authorList>
    </citation>
    <scope>NUCLEOTIDE SEQUENCE</scope>
    <source>
        <strain evidence="6">KasaAsao</strain>
    </source>
</reference>
<sequence length="285" mass="32121">MSLGLGKRIELEMRGRPADQILDLNLDNCRANKIEGLTSDFVNLQTLSLINLGLQSLEGFPKLGNLRKLELSDNRISGGLNHLAGCPNLTHLSLSGNKIKDFDVLDPLKDLHFLRSLDLFNCEVTNNEQYREKVFAKLTQITYLDGFDREEKEMEDIDCEEDDDEDDDENEVDDDEDDDDDEGDEEVGLSYLTKNIDDDDDDEEEFEPGEDGEDDDDDQIVEGGEDDDEDEDEDAPAGQEDGDDDEDDEEGEGEEEEEGEEEGPRGTKRKHAEEEEGGEEEDEDA</sequence>
<dbReference type="PANTHER" id="PTHR11375:SF0">
    <property type="entry name" value="ACIDIC LEUCINE-RICH NUCLEAR PHOSPHOPROTEIN 32 FAMILY MEMBER A"/>
    <property type="match status" value="1"/>
</dbReference>